<dbReference type="InterPro" id="IPR036047">
    <property type="entry name" value="F-box-like_dom_sf"/>
</dbReference>
<dbReference type="Proteomes" id="UP000294847">
    <property type="component" value="Chromosome 6"/>
</dbReference>
<dbReference type="GO" id="GO:0005737">
    <property type="term" value="C:cytoplasm"/>
    <property type="evidence" value="ECO:0007669"/>
    <property type="project" value="TreeGrafter"/>
</dbReference>
<dbReference type="InterPro" id="IPR009091">
    <property type="entry name" value="RCC1/BLIP-II"/>
</dbReference>
<feature type="domain" description="F-box" evidence="2">
    <location>
        <begin position="7"/>
        <end position="55"/>
    </location>
</feature>
<dbReference type="Gene3D" id="1.20.1280.50">
    <property type="match status" value="1"/>
</dbReference>
<dbReference type="SUPFAM" id="SSF50985">
    <property type="entry name" value="RCC1/BLIP-II"/>
    <property type="match status" value="1"/>
</dbReference>
<evidence type="ECO:0000313" key="3">
    <source>
        <dbReference type="EMBL" id="QBZ63996.1"/>
    </source>
</evidence>
<evidence type="ECO:0000256" key="1">
    <source>
        <dbReference type="SAM" id="SignalP"/>
    </source>
</evidence>
<dbReference type="Gene3D" id="2.130.10.30">
    <property type="entry name" value="Regulator of chromosome condensation 1/beta-lactamase-inhibitor protein II"/>
    <property type="match status" value="2"/>
</dbReference>
<name>A0A4P7NQF5_PYROR</name>
<dbReference type="GO" id="GO:0005085">
    <property type="term" value="F:guanyl-nucleotide exchange factor activity"/>
    <property type="evidence" value="ECO:0007669"/>
    <property type="project" value="TreeGrafter"/>
</dbReference>
<feature type="signal peptide" evidence="1">
    <location>
        <begin position="1"/>
        <end position="27"/>
    </location>
</feature>
<dbReference type="EMBL" id="CP034209">
    <property type="protein sequence ID" value="QBZ63996.1"/>
    <property type="molecule type" value="Genomic_DNA"/>
</dbReference>
<dbReference type="PANTHER" id="PTHR45982:SF1">
    <property type="entry name" value="REGULATOR OF CHROMOSOME CONDENSATION"/>
    <property type="match status" value="1"/>
</dbReference>
<dbReference type="SUPFAM" id="SSF81383">
    <property type="entry name" value="F-box domain"/>
    <property type="match status" value="1"/>
</dbReference>
<dbReference type="Pfam" id="PF13540">
    <property type="entry name" value="RCC1_2"/>
    <property type="match status" value="1"/>
</dbReference>
<dbReference type="InterPro" id="IPR051553">
    <property type="entry name" value="Ran_GTPase-activating"/>
</dbReference>
<gene>
    <name evidence="3" type="ORF">PoMZ_05687</name>
</gene>
<feature type="chain" id="PRO_5020764264" description="F-box domain-containing protein" evidence="1">
    <location>
        <begin position="28"/>
        <end position="620"/>
    </location>
</feature>
<dbReference type="AlphaFoldDB" id="A0A4P7NQF5"/>
<evidence type="ECO:0000259" key="2">
    <source>
        <dbReference type="PROSITE" id="PS50181"/>
    </source>
</evidence>
<dbReference type="Pfam" id="PF12937">
    <property type="entry name" value="F-box-like"/>
    <property type="match status" value="1"/>
</dbReference>
<sequence>MSEYNTSSALVNLPLDILVLIFPYLDAQSFLALCGTCKTFQQPAIRLDPTYWSTITRSTFRVPNQPIVQHDGLRWQRMYRRLLRDTRAFTWGDGTYGRLGRNCSGIRDVKEMDGVRDLGIISDMQCGGWSTTLLTYTGELHTAGVLDGQSRMAIDYATGEQGRAREQATRLEFPGSLGKRLGDPWFTIRQFSSGRKHILGLSDTGRIWCWDDVAKPARHILLSGVDITESDTPQASGGRRGRVKQVVAGWSRSSAYVQGYGIIVWRVPYRIMDAGDGEGGEDPIDNSIVIPRTNYQHGTDGADQSPTDHAVGQEVGVVCNHILLADFVVFVTDLGKVFCARIDDDNQVEEILELRALRSKDSVMDIQGSHVRFGVLKRDGVVIANQEYLDACWNARRTNPDQTGISGLLMIPALQKGDVISVAFGDYHFLALHTNGRVTSYGKEPRHCGALGFGVGGTLRGLCIDNIFFDAKLVPHAYTNGRRVTFGRDMLGWVARMSMGGPRDPDDARSRYASLANNDVTVIGEVSEWIEQQLQVWEELPGQTGADGLGRYFALGVCAAGWHSGALLLVNEDLDDRVPERYKHMRLPRLRLSDGTEQEGSKEFDEWPFGRPEWDLSIQL</sequence>
<dbReference type="CDD" id="cd09917">
    <property type="entry name" value="F-box_SF"/>
    <property type="match status" value="1"/>
</dbReference>
<accession>A0A4P7NQF5</accession>
<proteinExistence type="predicted"/>
<keyword evidence="1" id="KW-0732">Signal</keyword>
<reference evidence="3 4" key="1">
    <citation type="journal article" date="2019" name="Mol. Biol. Evol.">
        <title>Blast fungal genomes show frequent chromosomal changes, gene gains and losses, and effector gene turnover.</title>
        <authorList>
            <person name="Gomez Luciano L.B."/>
            <person name="Jason Tsai I."/>
            <person name="Chuma I."/>
            <person name="Tosa Y."/>
            <person name="Chen Y.H."/>
            <person name="Li J.Y."/>
            <person name="Li M.Y."/>
            <person name="Jade Lu M.Y."/>
            <person name="Nakayashiki H."/>
            <person name="Li W.H."/>
        </authorList>
    </citation>
    <scope>NUCLEOTIDE SEQUENCE [LARGE SCALE GENOMIC DNA]</scope>
    <source>
        <strain evidence="3">MZ5-1-6</strain>
    </source>
</reference>
<dbReference type="PANTHER" id="PTHR45982">
    <property type="entry name" value="REGULATOR OF CHROMOSOME CONDENSATION"/>
    <property type="match status" value="1"/>
</dbReference>
<evidence type="ECO:0000313" key="4">
    <source>
        <dbReference type="Proteomes" id="UP000294847"/>
    </source>
</evidence>
<organism evidence="3 4">
    <name type="scientific">Pyricularia oryzae</name>
    <name type="common">Rice blast fungus</name>
    <name type="synonym">Magnaporthe oryzae</name>
    <dbReference type="NCBI Taxonomy" id="318829"/>
    <lineage>
        <taxon>Eukaryota</taxon>
        <taxon>Fungi</taxon>
        <taxon>Dikarya</taxon>
        <taxon>Ascomycota</taxon>
        <taxon>Pezizomycotina</taxon>
        <taxon>Sordariomycetes</taxon>
        <taxon>Sordariomycetidae</taxon>
        <taxon>Magnaporthales</taxon>
        <taxon>Pyriculariaceae</taxon>
        <taxon>Pyricularia</taxon>
    </lineage>
</organism>
<dbReference type="InterPro" id="IPR001810">
    <property type="entry name" value="F-box_dom"/>
</dbReference>
<dbReference type="PROSITE" id="PS50181">
    <property type="entry name" value="FBOX"/>
    <property type="match status" value="1"/>
</dbReference>
<protein>
    <recommendedName>
        <fullName evidence="2">F-box domain-containing protein</fullName>
    </recommendedName>
</protein>